<evidence type="ECO:0008006" key="4">
    <source>
        <dbReference type="Google" id="ProtNLM"/>
    </source>
</evidence>
<dbReference type="InterPro" id="IPR029046">
    <property type="entry name" value="LolA/LolB/LppX"/>
</dbReference>
<keyword evidence="1" id="KW-0732">Signal</keyword>
<evidence type="ECO:0000256" key="1">
    <source>
        <dbReference type="ARBA" id="ARBA00022729"/>
    </source>
</evidence>
<dbReference type="EMBL" id="BAAAEW010000026">
    <property type="protein sequence ID" value="GAA0760451.1"/>
    <property type="molecule type" value="Genomic_DNA"/>
</dbReference>
<accession>A0ABN1KAW4</accession>
<comment type="caution">
    <text evidence="2">The sequence shown here is derived from an EMBL/GenBank/DDBJ whole genome shotgun (WGS) entry which is preliminary data.</text>
</comment>
<proteinExistence type="predicted"/>
<protein>
    <recommendedName>
        <fullName evidence="4">Outer membrane lipoprotein carrier protein LolA</fullName>
    </recommendedName>
</protein>
<keyword evidence="3" id="KW-1185">Reference proteome</keyword>
<evidence type="ECO:0000313" key="3">
    <source>
        <dbReference type="Proteomes" id="UP001500279"/>
    </source>
</evidence>
<dbReference type="Proteomes" id="UP001500279">
    <property type="component" value="Unassembled WGS sequence"/>
</dbReference>
<sequence>MAAPGRAADMKRRDLLIAATAVATGLSWADDGAALVRELQSRLTQPAWLHGEFEQVKEVPGFKKPLVSRGDFVVARSKGVLWRTRQPFASELRLTRDQVRASQSGVTSFQLDASREPALRTINALMFALLNGEMAGLAELFTLQAQLQPKTWQLSLTPRQPALQQFLQRIELEGDAFVRRLVILETSGDRSTIAFSNLRADAAPGAGEAGLFE</sequence>
<organism evidence="2 3">
    <name type="scientific">Ideonella azotifigens</name>
    <dbReference type="NCBI Taxonomy" id="513160"/>
    <lineage>
        <taxon>Bacteria</taxon>
        <taxon>Pseudomonadati</taxon>
        <taxon>Pseudomonadota</taxon>
        <taxon>Betaproteobacteria</taxon>
        <taxon>Burkholderiales</taxon>
        <taxon>Sphaerotilaceae</taxon>
        <taxon>Ideonella</taxon>
    </lineage>
</organism>
<name>A0ABN1KAW4_9BURK</name>
<dbReference type="CDD" id="cd16325">
    <property type="entry name" value="LolA"/>
    <property type="match status" value="1"/>
</dbReference>
<dbReference type="Pfam" id="PF19574">
    <property type="entry name" value="LolA_3"/>
    <property type="match status" value="1"/>
</dbReference>
<dbReference type="SUPFAM" id="SSF89392">
    <property type="entry name" value="Prokaryotic lipoproteins and lipoprotein localization factors"/>
    <property type="match status" value="1"/>
</dbReference>
<gene>
    <name evidence="2" type="ORF">GCM10009107_42990</name>
</gene>
<reference evidence="2 3" key="1">
    <citation type="journal article" date="2019" name="Int. J. Syst. Evol. Microbiol.">
        <title>The Global Catalogue of Microorganisms (GCM) 10K type strain sequencing project: providing services to taxonomists for standard genome sequencing and annotation.</title>
        <authorList>
            <consortium name="The Broad Institute Genomics Platform"/>
            <consortium name="The Broad Institute Genome Sequencing Center for Infectious Disease"/>
            <person name="Wu L."/>
            <person name="Ma J."/>
        </authorList>
    </citation>
    <scope>NUCLEOTIDE SEQUENCE [LARGE SCALE GENOMIC DNA]</scope>
    <source>
        <strain evidence="2 3">JCM 15503</strain>
    </source>
</reference>
<evidence type="ECO:0000313" key="2">
    <source>
        <dbReference type="EMBL" id="GAA0760451.1"/>
    </source>
</evidence>
<dbReference type="Gene3D" id="2.50.20.10">
    <property type="entry name" value="Lipoprotein localisation LolA/LolB/LppX"/>
    <property type="match status" value="1"/>
</dbReference>
<dbReference type="InterPro" id="IPR004564">
    <property type="entry name" value="OM_lipoprot_carrier_LolA-like"/>
</dbReference>